<keyword evidence="13" id="KW-1185">Reference proteome</keyword>
<evidence type="ECO:0000256" key="10">
    <source>
        <dbReference type="ARBA" id="ARBA00023237"/>
    </source>
</evidence>
<dbReference type="GO" id="GO:0046930">
    <property type="term" value="C:pore complex"/>
    <property type="evidence" value="ECO:0007669"/>
    <property type="project" value="UniProtKB-KW"/>
</dbReference>
<organism evidence="13 14">
    <name type="scientific">Derxia gummosa DSM 723</name>
    <dbReference type="NCBI Taxonomy" id="1121388"/>
    <lineage>
        <taxon>Bacteria</taxon>
        <taxon>Pseudomonadati</taxon>
        <taxon>Pseudomonadota</taxon>
        <taxon>Betaproteobacteria</taxon>
        <taxon>Burkholderiales</taxon>
        <taxon>Alcaligenaceae</taxon>
        <taxon>Derxia</taxon>
    </lineage>
</organism>
<dbReference type="PRINTS" id="PR00184">
    <property type="entry name" value="NEISSPPORIN"/>
</dbReference>
<evidence type="ECO:0000313" key="14">
    <source>
        <dbReference type="RefSeq" id="WP_028311308.1"/>
    </source>
</evidence>
<keyword evidence="4" id="KW-1134">Transmembrane beta strand</keyword>
<dbReference type="PANTHER" id="PTHR34501:SF9">
    <property type="entry name" value="MAJOR OUTER MEMBRANE PROTEIN P.IA"/>
    <property type="match status" value="1"/>
</dbReference>
<evidence type="ECO:0000313" key="13">
    <source>
        <dbReference type="Proteomes" id="UP000675920"/>
    </source>
</evidence>
<comment type="subunit">
    <text evidence="2">Homotrimer.</text>
</comment>
<sequence>MKTIRAIPAAVLALMAGTAGAQQAGSNVTLYGLVDSGVEVVTHSGTADRTLIRVPTVTGLMSSRLGFRGTEDLGDGLKALFTIEAGLGMDTGASAQGGRAWGRQAFVGLAGKWGQVALGRQPTALFYALADSDVLGPAIYAFGSIDPGVPNARADNAITYRGTFGDFTAFGSWSFGRDSAGGTPASGTCAGETAGAAMACRNWSAFLRWAPKPYGLTVAIDEQRGGTGATASFFNGAAPIAFTSADNKDRRIFAGGYVMAGDVRLGAGWMGRKVETTTVSIESDTWYAGASYPVTAALTLDGQFLRTTNSDLNRSASMTVARGIYALSKRSSVYLQTGYLDNSALAQYSVSGGGAGSTPNAGKNQLGTMVGLRHFF</sequence>
<evidence type="ECO:0000256" key="7">
    <source>
        <dbReference type="ARBA" id="ARBA00023065"/>
    </source>
</evidence>
<feature type="signal peptide" evidence="11">
    <location>
        <begin position="1"/>
        <end position="21"/>
    </location>
</feature>
<keyword evidence="9" id="KW-0472">Membrane</keyword>
<keyword evidence="8" id="KW-0626">Porin</keyword>
<keyword evidence="7" id="KW-0406">Ion transport</keyword>
<dbReference type="GO" id="GO:0015288">
    <property type="term" value="F:porin activity"/>
    <property type="evidence" value="ECO:0007669"/>
    <property type="project" value="UniProtKB-KW"/>
</dbReference>
<reference evidence="14" key="1">
    <citation type="journal article" date="2019" name="Subcell. Biochem.">
        <title>Outer Membrane Porins.</title>
        <authorList>
            <person name="Masi M."/>
            <person name="Winterhalter M."/>
            <person name="Pages J.M."/>
        </authorList>
    </citation>
    <scope>NUCLEOTIDE SEQUENCE</scope>
</reference>
<proteinExistence type="predicted"/>
<evidence type="ECO:0000256" key="2">
    <source>
        <dbReference type="ARBA" id="ARBA00011233"/>
    </source>
</evidence>
<dbReference type="RefSeq" id="WP_028311308.1">
    <property type="nucleotide sequence ID" value="NZ_AXWS01000008.1"/>
</dbReference>
<dbReference type="Gene3D" id="2.40.160.10">
    <property type="entry name" value="Porin"/>
    <property type="match status" value="1"/>
</dbReference>
<keyword evidence="6 11" id="KW-0732">Signal</keyword>
<evidence type="ECO:0000256" key="1">
    <source>
        <dbReference type="ARBA" id="ARBA00004571"/>
    </source>
</evidence>
<dbReference type="Proteomes" id="UP000675920">
    <property type="component" value="Unplaced"/>
</dbReference>
<dbReference type="InterPro" id="IPR002299">
    <property type="entry name" value="Porin_Neis"/>
</dbReference>
<name>A0A8B6X3E6_9BURK</name>
<feature type="domain" description="Porin" evidence="12">
    <location>
        <begin position="11"/>
        <end position="344"/>
    </location>
</feature>
<keyword evidence="10" id="KW-0998">Cell outer membrane</keyword>
<dbReference type="GO" id="GO:0009279">
    <property type="term" value="C:cell outer membrane"/>
    <property type="evidence" value="ECO:0007669"/>
    <property type="project" value="UniProtKB-SubCell"/>
</dbReference>
<reference evidence="14" key="2">
    <citation type="journal article" date="2020" name="Nat. Rev. Microbiol.">
        <title>Porins and small-molecule translocation across the outer membrane of Gram-negative bacteria.</title>
        <authorList>
            <person name="Vergalli J."/>
            <person name="Bodrenko I.V."/>
            <person name="Masi M."/>
            <person name="Moynie L."/>
            <person name="Acosta-Gutierrez S."/>
            <person name="Naismith J.H."/>
            <person name="Davin-Regli A."/>
            <person name="Ceccarelli M."/>
            <person name="van den Berg B."/>
            <person name="Winterhalter M."/>
            <person name="Pages J.M."/>
        </authorList>
    </citation>
    <scope>NUCLEOTIDE SEQUENCE</scope>
</reference>
<comment type="subcellular location">
    <subcellularLocation>
        <location evidence="1">Cell outer membrane</location>
        <topology evidence="1">Multi-pass membrane protein</topology>
    </subcellularLocation>
</comment>
<dbReference type="InterPro" id="IPR033900">
    <property type="entry name" value="Gram_neg_porin_domain"/>
</dbReference>
<keyword evidence="5" id="KW-0812">Transmembrane</keyword>
<dbReference type="OrthoDB" id="8520696at2"/>
<dbReference type="Pfam" id="PF13609">
    <property type="entry name" value="Porin_4"/>
    <property type="match status" value="1"/>
</dbReference>
<evidence type="ECO:0000256" key="11">
    <source>
        <dbReference type="SAM" id="SignalP"/>
    </source>
</evidence>
<dbReference type="PANTHER" id="PTHR34501">
    <property type="entry name" value="PROTEIN YDDL-RELATED"/>
    <property type="match status" value="1"/>
</dbReference>
<evidence type="ECO:0000259" key="12">
    <source>
        <dbReference type="Pfam" id="PF13609"/>
    </source>
</evidence>
<protein>
    <submittedName>
        <fullName evidence="14">Porin</fullName>
    </submittedName>
</protein>
<feature type="chain" id="PRO_5034966499" evidence="11">
    <location>
        <begin position="22"/>
        <end position="376"/>
    </location>
</feature>
<accession>A0A8B6X3E6</accession>
<dbReference type="CDD" id="cd00342">
    <property type="entry name" value="gram_neg_porins"/>
    <property type="match status" value="1"/>
</dbReference>
<evidence type="ECO:0000256" key="6">
    <source>
        <dbReference type="ARBA" id="ARBA00022729"/>
    </source>
</evidence>
<dbReference type="GO" id="GO:0006811">
    <property type="term" value="P:monoatomic ion transport"/>
    <property type="evidence" value="ECO:0007669"/>
    <property type="project" value="UniProtKB-KW"/>
</dbReference>
<dbReference type="InterPro" id="IPR050298">
    <property type="entry name" value="Gram-neg_bact_OMP"/>
</dbReference>
<dbReference type="InterPro" id="IPR023614">
    <property type="entry name" value="Porin_dom_sf"/>
</dbReference>
<dbReference type="AlphaFoldDB" id="A0A8B6X3E6"/>
<keyword evidence="3" id="KW-0813">Transport</keyword>
<evidence type="ECO:0000256" key="9">
    <source>
        <dbReference type="ARBA" id="ARBA00023136"/>
    </source>
</evidence>
<evidence type="ECO:0000256" key="4">
    <source>
        <dbReference type="ARBA" id="ARBA00022452"/>
    </source>
</evidence>
<dbReference type="SUPFAM" id="SSF56935">
    <property type="entry name" value="Porins"/>
    <property type="match status" value="1"/>
</dbReference>
<evidence type="ECO:0000256" key="5">
    <source>
        <dbReference type="ARBA" id="ARBA00022692"/>
    </source>
</evidence>
<evidence type="ECO:0000256" key="3">
    <source>
        <dbReference type="ARBA" id="ARBA00022448"/>
    </source>
</evidence>
<evidence type="ECO:0000256" key="8">
    <source>
        <dbReference type="ARBA" id="ARBA00023114"/>
    </source>
</evidence>
<reference evidence="14" key="3">
    <citation type="submission" date="2025-08" db="UniProtKB">
        <authorList>
            <consortium name="RefSeq"/>
        </authorList>
    </citation>
    <scope>IDENTIFICATION</scope>
</reference>